<evidence type="ECO:0000313" key="2">
    <source>
        <dbReference type="EMBL" id="EYC27643.1"/>
    </source>
</evidence>
<sequence length="151" mass="17431">MSQTPSNGMALILLLFAFFSIAEAYAQGKLAHVTLYTTYHYTPRYNEFYEKAAAIYFLSPSLYFFPTNSIHVKFFSFLQVKDALPNHGVTVSRLTFRAHPERGTLLVDIFLDVDCITLQEIVRKMVTERAFITSADVRCGRERYFVSENYQ</sequence>
<feature type="chain" id="PRO_5001490289" evidence="1">
    <location>
        <begin position="25"/>
        <end position="151"/>
    </location>
</feature>
<feature type="signal peptide" evidence="1">
    <location>
        <begin position="1"/>
        <end position="24"/>
    </location>
</feature>
<proteinExistence type="predicted"/>
<dbReference type="InterPro" id="IPR035126">
    <property type="entry name" value="SCVP"/>
</dbReference>
<accession>A0A016VLL9</accession>
<dbReference type="Proteomes" id="UP000024635">
    <property type="component" value="Unassembled WGS sequence"/>
</dbReference>
<protein>
    <submittedName>
        <fullName evidence="2">Uncharacterized protein</fullName>
    </submittedName>
</protein>
<comment type="caution">
    <text evidence="2">The sequence shown here is derived from an EMBL/GenBank/DDBJ whole genome shotgun (WGS) entry which is preliminary data.</text>
</comment>
<dbReference type="Pfam" id="PF17619">
    <property type="entry name" value="SCVP"/>
    <property type="match status" value="1"/>
</dbReference>
<evidence type="ECO:0000313" key="3">
    <source>
        <dbReference type="Proteomes" id="UP000024635"/>
    </source>
</evidence>
<name>A0A016VLL9_9BILA</name>
<keyword evidence="3" id="KW-1185">Reference proteome</keyword>
<reference evidence="3" key="1">
    <citation type="journal article" date="2015" name="Nat. Genet.">
        <title>The genome and transcriptome of the zoonotic hookworm Ancylostoma ceylanicum identify infection-specific gene families.</title>
        <authorList>
            <person name="Schwarz E.M."/>
            <person name="Hu Y."/>
            <person name="Antoshechkin I."/>
            <person name="Miller M.M."/>
            <person name="Sternberg P.W."/>
            <person name="Aroian R.V."/>
        </authorList>
    </citation>
    <scope>NUCLEOTIDE SEQUENCE</scope>
    <source>
        <strain evidence="3">HY135</strain>
    </source>
</reference>
<keyword evidence="1" id="KW-0732">Signal</keyword>
<organism evidence="2 3">
    <name type="scientific">Ancylostoma ceylanicum</name>
    <dbReference type="NCBI Taxonomy" id="53326"/>
    <lineage>
        <taxon>Eukaryota</taxon>
        <taxon>Metazoa</taxon>
        <taxon>Ecdysozoa</taxon>
        <taxon>Nematoda</taxon>
        <taxon>Chromadorea</taxon>
        <taxon>Rhabditida</taxon>
        <taxon>Rhabditina</taxon>
        <taxon>Rhabditomorpha</taxon>
        <taxon>Strongyloidea</taxon>
        <taxon>Ancylostomatidae</taxon>
        <taxon>Ancylostomatinae</taxon>
        <taxon>Ancylostoma</taxon>
    </lineage>
</organism>
<dbReference type="AlphaFoldDB" id="A0A016VLL9"/>
<dbReference type="EMBL" id="JARK01001344">
    <property type="protein sequence ID" value="EYC27643.1"/>
    <property type="molecule type" value="Genomic_DNA"/>
</dbReference>
<evidence type="ECO:0000256" key="1">
    <source>
        <dbReference type="SAM" id="SignalP"/>
    </source>
</evidence>
<gene>
    <name evidence="2" type="primary">Acey_s0008.g102</name>
    <name evidence="2" type="ORF">Y032_0008g102</name>
</gene>